<evidence type="ECO:0000256" key="1">
    <source>
        <dbReference type="SAM" id="SignalP"/>
    </source>
</evidence>
<protein>
    <submittedName>
        <fullName evidence="2">Uncharacterized protein</fullName>
    </submittedName>
</protein>
<dbReference type="AlphaFoldDB" id="A0A853DLP7"/>
<feature type="chain" id="PRO_5032360088" evidence="1">
    <location>
        <begin position="35"/>
        <end position="188"/>
    </location>
</feature>
<dbReference type="EMBL" id="JACCHJ010000001">
    <property type="protein sequence ID" value="NYK08419.1"/>
    <property type="molecule type" value="Genomic_DNA"/>
</dbReference>
<dbReference type="RefSeq" id="WP_179699491.1">
    <property type="nucleotide sequence ID" value="NZ_BAAAHA010000002.1"/>
</dbReference>
<keyword evidence="1" id="KW-0732">Signal</keyword>
<sequence>MALKARLRLSRATTTIVGVAALAASLLVGGAANAAVVGDDDTLSGGVVSDGPGPDTVQFPDGTYVEYPTGSLTITRTVTGTSTELPDGTTIDVRNAGAGGITPPAVYPPVTIWYSRAAVEEMWRAKNNINNVCRVLPLSFFASLGCSAPGNLADALDQAHYQQKRIKALYYQCIGATYCSYYTYTVAA</sequence>
<proteinExistence type="predicted"/>
<evidence type="ECO:0000313" key="3">
    <source>
        <dbReference type="Proteomes" id="UP000521075"/>
    </source>
</evidence>
<evidence type="ECO:0000313" key="2">
    <source>
        <dbReference type="EMBL" id="NYK08419.1"/>
    </source>
</evidence>
<reference evidence="2 3" key="1">
    <citation type="submission" date="2020-07" db="EMBL/GenBank/DDBJ databases">
        <title>Sequencing the genomes of 1000 actinobacteria strains.</title>
        <authorList>
            <person name="Klenk H.-P."/>
        </authorList>
    </citation>
    <scope>NUCLEOTIDE SEQUENCE [LARGE SCALE GENOMIC DNA]</scope>
    <source>
        <strain evidence="2 3">DSM 15166</strain>
    </source>
</reference>
<dbReference type="Proteomes" id="UP000521075">
    <property type="component" value="Unassembled WGS sequence"/>
</dbReference>
<comment type="caution">
    <text evidence="2">The sequence shown here is derived from an EMBL/GenBank/DDBJ whole genome shotgun (WGS) entry which is preliminary data.</text>
</comment>
<organism evidence="2 3">
    <name type="scientific">Leifsonia naganoensis</name>
    <dbReference type="NCBI Taxonomy" id="150025"/>
    <lineage>
        <taxon>Bacteria</taxon>
        <taxon>Bacillati</taxon>
        <taxon>Actinomycetota</taxon>
        <taxon>Actinomycetes</taxon>
        <taxon>Micrococcales</taxon>
        <taxon>Microbacteriaceae</taxon>
        <taxon>Leifsonia</taxon>
    </lineage>
</organism>
<gene>
    <name evidence="2" type="ORF">HNR14_000300</name>
</gene>
<name>A0A853DLP7_9MICO</name>
<feature type="signal peptide" evidence="1">
    <location>
        <begin position="1"/>
        <end position="34"/>
    </location>
</feature>
<keyword evidence="3" id="KW-1185">Reference proteome</keyword>
<accession>A0A853DLP7</accession>